<evidence type="ECO:0000313" key="3">
    <source>
        <dbReference type="Proteomes" id="UP000053060"/>
    </source>
</evidence>
<dbReference type="PANTHER" id="PTHR35908:SF1">
    <property type="entry name" value="CONSERVED PROTEIN"/>
    <property type="match status" value="1"/>
</dbReference>
<dbReference type="AlphaFoldDB" id="A0A0V9UMM2"/>
<dbReference type="Gene3D" id="3.10.180.10">
    <property type="entry name" value="2,3-Dihydroxybiphenyl 1,2-Dioxygenase, domain 1"/>
    <property type="match status" value="1"/>
</dbReference>
<dbReference type="InterPro" id="IPR037523">
    <property type="entry name" value="VOC_core"/>
</dbReference>
<name>A0A0V9UMM2_9NOCA</name>
<reference evidence="2 3" key="2">
    <citation type="journal article" date="2016" name="Genome Announc.">
        <title>Draft Genome Sequence of a Versatile Hydrocarbon-Degrading Bacterium, Rhodococcus pyridinivorans Strain KG-16, Collected from Oil Fields in India.</title>
        <authorList>
            <person name="Aggarwal R.K."/>
            <person name="Dawar C."/>
            <person name="Phanindranath R."/>
            <person name="Mutnuri L."/>
            <person name="Dayal A.M."/>
        </authorList>
    </citation>
    <scope>NUCLEOTIDE SEQUENCE [LARGE SCALE GENOMIC DNA]</scope>
    <source>
        <strain evidence="2 3">KG-16</strain>
    </source>
</reference>
<dbReference type="CDD" id="cd06587">
    <property type="entry name" value="VOC"/>
    <property type="match status" value="1"/>
</dbReference>
<organism evidence="2 3">
    <name type="scientific">Rhodococcus pyridinivorans KG-16</name>
    <dbReference type="NCBI Taxonomy" id="1441730"/>
    <lineage>
        <taxon>Bacteria</taxon>
        <taxon>Bacillati</taxon>
        <taxon>Actinomycetota</taxon>
        <taxon>Actinomycetes</taxon>
        <taxon>Mycobacteriales</taxon>
        <taxon>Nocardiaceae</taxon>
        <taxon>Rhodococcus</taxon>
    </lineage>
</organism>
<feature type="domain" description="VOC" evidence="1">
    <location>
        <begin position="5"/>
        <end position="119"/>
    </location>
</feature>
<dbReference type="EMBL" id="AZXY01000003">
    <property type="protein sequence ID" value="KSZ59255.1"/>
    <property type="molecule type" value="Genomic_DNA"/>
</dbReference>
<dbReference type="RefSeq" id="WP_060651374.1">
    <property type="nucleotide sequence ID" value="NZ_AZXY01000003.1"/>
</dbReference>
<reference evidence="3" key="1">
    <citation type="submission" date="2015-01" db="EMBL/GenBank/DDBJ databases">
        <title>Draft genome sequence of Rhodococcus pyridinivorans strain KG-16, a hydrocarbon-degrading bacterium.</title>
        <authorList>
            <person name="Aggarwal R.K."/>
            <person name="Dawar C."/>
        </authorList>
    </citation>
    <scope>NUCLEOTIDE SEQUENCE [LARGE SCALE GENOMIC DNA]</scope>
    <source>
        <strain evidence="3">KG-16</strain>
    </source>
</reference>
<evidence type="ECO:0000313" key="2">
    <source>
        <dbReference type="EMBL" id="KSZ59255.1"/>
    </source>
</evidence>
<comment type="caution">
    <text evidence="2">The sequence shown here is derived from an EMBL/GenBank/DDBJ whole genome shotgun (WGS) entry which is preliminary data.</text>
</comment>
<protein>
    <submittedName>
        <fullName evidence="2">Glyoxalase</fullName>
    </submittedName>
</protein>
<dbReference type="Pfam" id="PF18029">
    <property type="entry name" value="Glyoxalase_6"/>
    <property type="match status" value="1"/>
</dbReference>
<dbReference type="PROSITE" id="PS51819">
    <property type="entry name" value="VOC"/>
    <property type="match status" value="1"/>
</dbReference>
<dbReference type="Proteomes" id="UP000053060">
    <property type="component" value="Unassembled WGS sequence"/>
</dbReference>
<dbReference type="PANTHER" id="PTHR35908">
    <property type="entry name" value="HYPOTHETICAL FUSION PROTEIN"/>
    <property type="match status" value="1"/>
</dbReference>
<sequence length="119" mass="13656">MSLATTRFLPVLDCPDPRALADFYRRLLGWTITNEREDWVELARDDSTAIAFQRDPDFTPRHWPADGVHAHLDFHVPDLDEAERLVLGLDALRADDGSNKNTFRVFRDPAGHYFCLCAE</sequence>
<evidence type="ECO:0000259" key="1">
    <source>
        <dbReference type="PROSITE" id="PS51819"/>
    </source>
</evidence>
<dbReference type="InterPro" id="IPR029068">
    <property type="entry name" value="Glyas_Bleomycin-R_OHBP_Dase"/>
</dbReference>
<dbReference type="PATRIC" id="fig|1441730.3.peg.1647"/>
<proteinExistence type="predicted"/>
<dbReference type="SUPFAM" id="SSF54593">
    <property type="entry name" value="Glyoxalase/Bleomycin resistance protein/Dihydroxybiphenyl dioxygenase"/>
    <property type="match status" value="1"/>
</dbReference>
<dbReference type="InterPro" id="IPR041581">
    <property type="entry name" value="Glyoxalase_6"/>
</dbReference>
<gene>
    <name evidence="2" type="ORF">Z045_07865</name>
</gene>
<accession>A0A0V9UMM2</accession>